<feature type="non-terminal residue" evidence="1">
    <location>
        <position position="1"/>
    </location>
</feature>
<evidence type="ECO:0000313" key="1">
    <source>
        <dbReference type="EMBL" id="GAG05562.1"/>
    </source>
</evidence>
<dbReference type="Gene3D" id="2.50.20.20">
    <property type="match status" value="1"/>
</dbReference>
<reference evidence="1" key="1">
    <citation type="journal article" date="2014" name="Front. Microbiol.">
        <title>High frequency of phylogenetically diverse reductive dehalogenase-homologous genes in deep subseafloor sedimentary metagenomes.</title>
        <authorList>
            <person name="Kawai M."/>
            <person name="Futagami T."/>
            <person name="Toyoda A."/>
            <person name="Takaki Y."/>
            <person name="Nishi S."/>
            <person name="Hori S."/>
            <person name="Arai W."/>
            <person name="Tsubouchi T."/>
            <person name="Morono Y."/>
            <person name="Uchiyama I."/>
            <person name="Ito T."/>
            <person name="Fujiyama A."/>
            <person name="Inagaki F."/>
            <person name="Takami H."/>
        </authorList>
    </citation>
    <scope>NUCLEOTIDE SEQUENCE</scope>
    <source>
        <strain evidence="1">Expedition CK06-06</strain>
    </source>
</reference>
<protein>
    <submittedName>
        <fullName evidence="1">Uncharacterized protein</fullName>
    </submittedName>
</protein>
<dbReference type="SUPFAM" id="SSF89392">
    <property type="entry name" value="Prokaryotic lipoproteins and lipoprotein localization factors"/>
    <property type="match status" value="1"/>
</dbReference>
<gene>
    <name evidence="1" type="ORF">S01H1_32740</name>
</gene>
<dbReference type="AlphaFoldDB" id="X0V2C9"/>
<proteinExistence type="predicted"/>
<accession>X0V2C9</accession>
<dbReference type="EMBL" id="BARS01020290">
    <property type="protein sequence ID" value="GAG05562.1"/>
    <property type="molecule type" value="Genomic_DNA"/>
</dbReference>
<comment type="caution">
    <text evidence="1">The sequence shown here is derived from an EMBL/GenBank/DDBJ whole genome shotgun (WGS) entry which is preliminary data.</text>
</comment>
<organism evidence="1">
    <name type="scientific">marine sediment metagenome</name>
    <dbReference type="NCBI Taxonomy" id="412755"/>
    <lineage>
        <taxon>unclassified sequences</taxon>
        <taxon>metagenomes</taxon>
        <taxon>ecological metagenomes</taxon>
    </lineage>
</organism>
<dbReference type="InterPro" id="IPR029046">
    <property type="entry name" value="LolA/LolB/LppX"/>
</dbReference>
<sequence>ARSTSSKASSYRYQVTGITNVTTTHGLGEDWKTTMEWTEEGAYSSPHRLWTRHTVTATVAEGGWPEGDTHTSESVHIGSRCYQRTDGETHWTVDDDWGEAEGLFGEGSSLLLNIDSLMDVERLPNETIRGIDCLHYRGKVDMDAYVDKLPDYLYPDERYREWLGYSDTTVELWIGEDDYVIRKYQTDERNPYGMANTEELSTPAGPEARHVGTEVAEFYDYNEPVDIEPPL</sequence>
<name>X0V2C9_9ZZZZ</name>